<gene>
    <name evidence="1" type="ORF">AA106556_1409</name>
</gene>
<protein>
    <recommendedName>
        <fullName evidence="3">DUF1436 family protein</fullName>
    </recommendedName>
</protein>
<reference evidence="1" key="1">
    <citation type="submission" date="2013-04" db="EMBL/GenBank/DDBJ databases">
        <title>The genome sequencing project of 58 acetic acid bacteria.</title>
        <authorList>
            <person name="Okamoto-Kainuma A."/>
            <person name="Ishikawa M."/>
            <person name="Umino S."/>
            <person name="Koizumi Y."/>
            <person name="Shiwa Y."/>
            <person name="Yoshikawa H."/>
            <person name="Matsutani M."/>
            <person name="Matsushita K."/>
        </authorList>
    </citation>
    <scope>NUCLEOTIDE SEQUENCE</scope>
    <source>
        <strain evidence="1">NBRC 106556</strain>
    </source>
</reference>
<dbReference type="InterPro" id="IPR009888">
    <property type="entry name" value="CdiI_Proteobact"/>
</dbReference>
<comment type="caution">
    <text evidence="1">The sequence shown here is derived from an EMBL/GenBank/DDBJ whole genome shotgun (WGS) entry which is preliminary data.</text>
</comment>
<keyword evidence="2" id="KW-1185">Reference proteome</keyword>
<dbReference type="Gene3D" id="3.40.1590.10">
    <property type="entry name" value="NMB0488-like"/>
    <property type="match status" value="1"/>
</dbReference>
<dbReference type="Proteomes" id="UP001062443">
    <property type="component" value="Unassembled WGS sequence"/>
</dbReference>
<dbReference type="Pfam" id="PF07262">
    <property type="entry name" value="CdiI"/>
    <property type="match status" value="1"/>
</dbReference>
<evidence type="ECO:0000313" key="2">
    <source>
        <dbReference type="Proteomes" id="UP001062443"/>
    </source>
</evidence>
<organism evidence="1 2">
    <name type="scientific">Neokomagataea tanensis NBRC 106556</name>
    <dbReference type="NCBI Taxonomy" id="1223519"/>
    <lineage>
        <taxon>Bacteria</taxon>
        <taxon>Pseudomonadati</taxon>
        <taxon>Pseudomonadota</taxon>
        <taxon>Alphaproteobacteria</taxon>
        <taxon>Acetobacterales</taxon>
        <taxon>Acetobacteraceae</taxon>
        <taxon>Neokomagataea</taxon>
    </lineage>
</organism>
<sequence>MENKMTKRKSSFLYRSKKFYAIISSEIRGGNNFSSNGWAIYTDRKYATPQWIGENFRRALHTSDDMNEHLQYHPEDREGITEKSNQAFYDFWEKIVEDFQIKDWRTAVIRTARVFSSWDYENTDQIELTATRGSGGGHGAWDLDKNDGKVFHVSIHDTDEAIGEAVLKAFDACKPNYA</sequence>
<dbReference type="SUPFAM" id="SSF160207">
    <property type="entry name" value="NMB0488-like"/>
    <property type="match status" value="1"/>
</dbReference>
<accession>A0ABQ0QJS5</accession>
<evidence type="ECO:0000313" key="1">
    <source>
        <dbReference type="EMBL" id="GBR47311.1"/>
    </source>
</evidence>
<name>A0ABQ0QJS5_9PROT</name>
<dbReference type="EMBL" id="BAQB01000020">
    <property type="protein sequence ID" value="GBR47311.1"/>
    <property type="molecule type" value="Genomic_DNA"/>
</dbReference>
<dbReference type="RefSeq" id="WP_157070944.1">
    <property type="nucleotide sequence ID" value="NZ_BAQB01000020.1"/>
</dbReference>
<dbReference type="InterPro" id="IPR037891">
    <property type="entry name" value="Cdil-like_sf"/>
</dbReference>
<proteinExistence type="predicted"/>
<evidence type="ECO:0008006" key="3">
    <source>
        <dbReference type="Google" id="ProtNLM"/>
    </source>
</evidence>